<sequence>MFLTQLIKKIRSSSNPIKIRNPVTQKIM</sequence>
<organism evidence="1">
    <name type="scientific">Anguilla anguilla</name>
    <name type="common">European freshwater eel</name>
    <name type="synonym">Muraena anguilla</name>
    <dbReference type="NCBI Taxonomy" id="7936"/>
    <lineage>
        <taxon>Eukaryota</taxon>
        <taxon>Metazoa</taxon>
        <taxon>Chordata</taxon>
        <taxon>Craniata</taxon>
        <taxon>Vertebrata</taxon>
        <taxon>Euteleostomi</taxon>
        <taxon>Actinopterygii</taxon>
        <taxon>Neopterygii</taxon>
        <taxon>Teleostei</taxon>
        <taxon>Anguilliformes</taxon>
        <taxon>Anguillidae</taxon>
        <taxon>Anguilla</taxon>
    </lineage>
</organism>
<reference evidence="1" key="2">
    <citation type="journal article" date="2015" name="Fish Shellfish Immunol.">
        <title>Early steps in the European eel (Anguilla anguilla)-Vibrio vulnificus interaction in the gills: Role of the RtxA13 toxin.</title>
        <authorList>
            <person name="Callol A."/>
            <person name="Pajuelo D."/>
            <person name="Ebbesson L."/>
            <person name="Teles M."/>
            <person name="MacKenzie S."/>
            <person name="Amaro C."/>
        </authorList>
    </citation>
    <scope>NUCLEOTIDE SEQUENCE</scope>
</reference>
<name>A0A0E9XZ51_ANGAN</name>
<reference evidence="1" key="1">
    <citation type="submission" date="2014-11" db="EMBL/GenBank/DDBJ databases">
        <authorList>
            <person name="Amaro Gonzalez C."/>
        </authorList>
    </citation>
    <scope>NUCLEOTIDE SEQUENCE</scope>
</reference>
<proteinExistence type="predicted"/>
<dbReference type="AlphaFoldDB" id="A0A0E9XZ51"/>
<protein>
    <submittedName>
        <fullName evidence="1">Uncharacterized protein</fullName>
    </submittedName>
</protein>
<evidence type="ECO:0000313" key="1">
    <source>
        <dbReference type="EMBL" id="JAI08008.1"/>
    </source>
</evidence>
<dbReference type="EMBL" id="GBXM01000570">
    <property type="protein sequence ID" value="JAI08008.1"/>
    <property type="molecule type" value="Transcribed_RNA"/>
</dbReference>
<accession>A0A0E9XZ51</accession>